<evidence type="ECO:0000313" key="1">
    <source>
        <dbReference type="EMBL" id="RAR73757.1"/>
    </source>
</evidence>
<dbReference type="RefSeq" id="WP_112112559.1">
    <property type="nucleotide sequence ID" value="NZ_QLSZ01000003.1"/>
</dbReference>
<accession>A0A328YT93</accession>
<proteinExistence type="predicted"/>
<name>A0A328YT93_9FLAO</name>
<comment type="caution">
    <text evidence="1">The sequence shown here is derived from an EMBL/GenBank/DDBJ whole genome shotgun (WGS) entry which is preliminary data.</text>
</comment>
<dbReference type="Proteomes" id="UP000248840">
    <property type="component" value="Unassembled WGS sequence"/>
</dbReference>
<dbReference type="EMBL" id="QLSZ01000003">
    <property type="protein sequence ID" value="RAR73757.1"/>
    <property type="molecule type" value="Genomic_DNA"/>
</dbReference>
<evidence type="ECO:0000313" key="2">
    <source>
        <dbReference type="Proteomes" id="UP000248840"/>
    </source>
</evidence>
<gene>
    <name evidence="1" type="ORF">CLV55_10376</name>
</gene>
<organism evidence="1 2">
    <name type="scientific">Flavobacterium aciduliphilum</name>
    <dbReference type="NCBI Taxonomy" id="1101402"/>
    <lineage>
        <taxon>Bacteria</taxon>
        <taxon>Pseudomonadati</taxon>
        <taxon>Bacteroidota</taxon>
        <taxon>Flavobacteriia</taxon>
        <taxon>Flavobacteriales</taxon>
        <taxon>Flavobacteriaceae</taxon>
        <taxon>Flavobacterium</taxon>
    </lineage>
</organism>
<reference evidence="1 2" key="1">
    <citation type="submission" date="2018-06" db="EMBL/GenBank/DDBJ databases">
        <title>Genomic Encyclopedia of Archaeal and Bacterial Type Strains, Phase II (KMG-II): from individual species to whole genera.</title>
        <authorList>
            <person name="Goeker M."/>
        </authorList>
    </citation>
    <scope>NUCLEOTIDE SEQUENCE [LARGE SCALE GENOMIC DNA]</scope>
    <source>
        <strain evidence="1 2">DSM 25663</strain>
    </source>
</reference>
<dbReference type="AlphaFoldDB" id="A0A328YT93"/>
<sequence length="146" mass="17140">MNNQLEKLVKTLKTLGTIDNVDFSYQSEKYHDHYYLNIKMVRKHSNNEAMMIFEEDIANMRLKIIIDNHKLYEAYKLLDEENKIPKQFNIINPCVEEGYMNSLVELYYLEIINNLKVFNGVSDNYDAIAKLAGKCYGYHFGKIVGI</sequence>
<protein>
    <submittedName>
        <fullName evidence="1">Uncharacterized protein</fullName>
    </submittedName>
</protein>
<keyword evidence="2" id="KW-1185">Reference proteome</keyword>